<keyword evidence="7" id="KW-1185">Reference proteome</keyword>
<protein>
    <submittedName>
        <fullName evidence="6">Translocation/assembly module TamB</fullName>
    </submittedName>
</protein>
<dbReference type="InterPro" id="IPR007452">
    <property type="entry name" value="TamB_C"/>
</dbReference>
<proteinExistence type="predicted"/>
<reference evidence="6 7" key="1">
    <citation type="submission" date="2021-06" db="EMBL/GenBank/DDBJ databases">
        <title>Sphingomonas sp. XMGL2, whole genome shotgun sequencing project.</title>
        <authorList>
            <person name="Zhao G."/>
            <person name="Shen L."/>
        </authorList>
    </citation>
    <scope>NUCLEOTIDE SEQUENCE [LARGE SCALE GENOMIC DNA]</scope>
    <source>
        <strain evidence="6 7">XMGL2</strain>
    </source>
</reference>
<dbReference type="Proteomes" id="UP000776276">
    <property type="component" value="Unassembled WGS sequence"/>
</dbReference>
<evidence type="ECO:0000256" key="4">
    <source>
        <dbReference type="ARBA" id="ARBA00023136"/>
    </source>
</evidence>
<dbReference type="Pfam" id="PF04357">
    <property type="entry name" value="TamB"/>
    <property type="match status" value="1"/>
</dbReference>
<keyword evidence="3" id="KW-1133">Transmembrane helix</keyword>
<keyword evidence="4" id="KW-0472">Membrane</keyword>
<name>A0ABS6BKG7_9SPHN</name>
<organism evidence="6 7">
    <name type="scientific">Sphingomonas quercus</name>
    <dbReference type="NCBI Taxonomy" id="2842451"/>
    <lineage>
        <taxon>Bacteria</taxon>
        <taxon>Pseudomonadati</taxon>
        <taxon>Pseudomonadota</taxon>
        <taxon>Alphaproteobacteria</taxon>
        <taxon>Sphingomonadales</taxon>
        <taxon>Sphingomonadaceae</taxon>
        <taxon>Sphingomonas</taxon>
    </lineage>
</organism>
<sequence length="1388" mass="144945">MARRILKWGGIAVGSLALLVLAVVLGLNTSPGRRFVADQINGYETQSGLKLTVGRIEGSLYGRMTLRSVALRDPRGIFLTAPAINLDWRPFAYLHNKVDVRALWAGQMTLLRVPETKTVPTDPNAPLLPDIDIVVGRLAIDQFDIAPAVTGRRHSLRMLGSADIADGRARITADAFARKAPGLAGGDRLTLMLDAVPEQNRLVISTKLDAPAGGLVDSYAALGKPLGLSINGTGDWSSWRGQLHATAGGDELAALAVTGRNGVFTVKGPLTAGSLLSGPAARLAQPNVDLDLTAALADRKVDLTAAARSGAATVSARGLVDLGASRFGNLRLVAKLLRPGAIADEARGRDVTLDAVLDGPMATPTIDYTLRAAALGFGATGLEEVTARGRATIDADRILIPVSMTARRVTGLNAAAGGLLTNVRADGHLAWSAGRLLSDDLKLRSDRIDATAILIADIAHGKYTGALKGRVNDYQVDGLGRINLVTDARLVTGPRGGFGIRGHVRAVTRRLDDASVQGFLGGQAVTTAIVGYDENGRVTVERLRLDAPQFRVTQGQGSYRLSDGRIAFSAQAVSKQYGPLAVVARGTVARPLVTLKAARPGVGLGLRDLEAELRGVPSGYAVNARGQSDYGPFTTALTIGTGTPLAIDIANVHVAGIDLKGRLTQLPAGPFAGTVTIAGPGLTGAVGLSAEGRYQRADADLRANGASIPGQPPITIERGAIRGTMVLNDTGPTVSGDVALTNVRREGNLLSRLRARLRWQDGRGNVAFAGRGVSGVPFTLAGQAEMTPELVRANLRGSANDVAFRLAAPVEVRKTGEDWRMAPATIVLPQGQVRIEGSYGARTTAKAVLDNLDLSLSQAFAPGLRLGGKASGSIDYAAQGDAAPQMTARLTLKGITRSGIATVSAPVDMAVLATLGEGGADLRAVARRGGGVVGRVLARLGPVAPGEAPWSERLMAAPLSGGIRYNGPSELLWSLTGVAGQTVAGPIAVAADFAGRLDQPQLNGVIRADSLRYENEAYGTTLTNLALRGRFTQSRLEVSSLTAKAGEGSIAARGNIGLDAASGFPMDINATLNRAQLARSDALGGTVSGTLSVTSRRGTTALIKGDLNIPEARYQIIRQGAAEVPELTGVHRKGVEPVAEEASSLPSRWRLDIRVRADNQLFVTGMGLESEWKSNLQVTGTSDDPRLVGQLEVIRGTYSFAGRRFDLTRGIIRFEGGPMTDPLLDIEANTTVNSNASSITATIVIGGHALAPQITLTSTPALPQDEIMARLLFGGPVTSLSPTQAIQLAAALNSLRGTGGGLNPLGKLRSATGIDRLRVLGEDKTAGRGTALAAGQYLTNNIYVEVITDARGYTATQLEIALSRALSILSQTASFGGSSVNLRYRKDY</sequence>
<evidence type="ECO:0000259" key="5">
    <source>
        <dbReference type="Pfam" id="PF04357"/>
    </source>
</evidence>
<dbReference type="PANTHER" id="PTHR36985:SF1">
    <property type="entry name" value="TRANSLOCATION AND ASSEMBLY MODULE SUBUNIT TAMB"/>
    <property type="match status" value="1"/>
</dbReference>
<evidence type="ECO:0000313" key="6">
    <source>
        <dbReference type="EMBL" id="MBU3078797.1"/>
    </source>
</evidence>
<evidence type="ECO:0000256" key="3">
    <source>
        <dbReference type="ARBA" id="ARBA00022989"/>
    </source>
</evidence>
<evidence type="ECO:0000256" key="1">
    <source>
        <dbReference type="ARBA" id="ARBA00004167"/>
    </source>
</evidence>
<dbReference type="PANTHER" id="PTHR36985">
    <property type="entry name" value="TRANSLOCATION AND ASSEMBLY MODULE SUBUNIT TAMB"/>
    <property type="match status" value="1"/>
</dbReference>
<accession>A0ABS6BKG7</accession>
<keyword evidence="2" id="KW-0812">Transmembrane</keyword>
<gene>
    <name evidence="6" type="ORF">KOF26_13055</name>
</gene>
<dbReference type="EMBL" id="JAHKRT010000007">
    <property type="protein sequence ID" value="MBU3078797.1"/>
    <property type="molecule type" value="Genomic_DNA"/>
</dbReference>
<evidence type="ECO:0000256" key="2">
    <source>
        <dbReference type="ARBA" id="ARBA00022692"/>
    </source>
</evidence>
<comment type="subcellular location">
    <subcellularLocation>
        <location evidence="1">Membrane</location>
        <topology evidence="1">Single-pass membrane protein</topology>
    </subcellularLocation>
</comment>
<evidence type="ECO:0000313" key="7">
    <source>
        <dbReference type="Proteomes" id="UP000776276"/>
    </source>
</evidence>
<dbReference type="RefSeq" id="WP_216325681.1">
    <property type="nucleotide sequence ID" value="NZ_JAHKRT010000007.1"/>
</dbReference>
<feature type="domain" description="Translocation and assembly module TamB C-terminal" evidence="5">
    <location>
        <begin position="1041"/>
        <end position="1388"/>
    </location>
</feature>
<comment type="caution">
    <text evidence="6">The sequence shown here is derived from an EMBL/GenBank/DDBJ whole genome shotgun (WGS) entry which is preliminary data.</text>
</comment>